<dbReference type="KEGG" id="thyd:TTHT_1910"/>
<keyword evidence="4 7" id="KW-0812">Transmembrane</keyword>
<dbReference type="InterPro" id="IPR011066">
    <property type="entry name" value="MscS_channel_C_sf"/>
</dbReference>
<organism evidence="11 12">
    <name type="scientific">Thermotomaculum hydrothermale</name>
    <dbReference type="NCBI Taxonomy" id="981385"/>
    <lineage>
        <taxon>Bacteria</taxon>
        <taxon>Pseudomonadati</taxon>
        <taxon>Acidobacteriota</taxon>
        <taxon>Holophagae</taxon>
        <taxon>Thermotomaculales</taxon>
        <taxon>Thermotomaculaceae</taxon>
        <taxon>Thermotomaculum</taxon>
    </lineage>
</organism>
<evidence type="ECO:0000259" key="8">
    <source>
        <dbReference type="Pfam" id="PF00924"/>
    </source>
</evidence>
<dbReference type="EMBL" id="AP017470">
    <property type="protein sequence ID" value="BBB33363.1"/>
    <property type="molecule type" value="Genomic_DNA"/>
</dbReference>
<reference evidence="11 12" key="1">
    <citation type="journal article" date="2012" name="Extremophiles">
        <title>Thermotomaculum hydrothermale gen. nov., sp. nov., a novel heterotrophic thermophile within the phylum Acidobacteria from a deep-sea hydrothermal vent chimney in the Southern Okinawa Trough.</title>
        <authorList>
            <person name="Izumi H."/>
            <person name="Nunoura T."/>
            <person name="Miyazaki M."/>
            <person name="Mino S."/>
            <person name="Toki T."/>
            <person name="Takai K."/>
            <person name="Sako Y."/>
            <person name="Sawabe T."/>
            <person name="Nakagawa S."/>
        </authorList>
    </citation>
    <scope>NUCLEOTIDE SEQUENCE [LARGE SCALE GENOMIC DNA]</scope>
    <source>
        <strain evidence="11 12">AC55</strain>
    </source>
</reference>
<comment type="subcellular location">
    <subcellularLocation>
        <location evidence="1">Cell membrane</location>
        <topology evidence="1">Multi-pass membrane protein</topology>
    </subcellularLocation>
</comment>
<protein>
    <submittedName>
        <fullName evidence="11">MscS family membrane protein</fullName>
    </submittedName>
</protein>
<dbReference type="AlphaFoldDB" id="A0A7R6PGJ3"/>
<keyword evidence="5 7" id="KW-1133">Transmembrane helix</keyword>
<dbReference type="Proteomes" id="UP000595564">
    <property type="component" value="Chromosome"/>
</dbReference>
<dbReference type="SUPFAM" id="SSF50182">
    <property type="entry name" value="Sm-like ribonucleoproteins"/>
    <property type="match status" value="1"/>
</dbReference>
<dbReference type="SUPFAM" id="SSF82689">
    <property type="entry name" value="Mechanosensitive channel protein MscS (YggB), C-terminal domain"/>
    <property type="match status" value="1"/>
</dbReference>
<feature type="transmembrane region" description="Helical" evidence="7">
    <location>
        <begin position="100"/>
        <end position="123"/>
    </location>
</feature>
<feature type="domain" description="Mechanosensitive ion channel MscS" evidence="8">
    <location>
        <begin position="186"/>
        <end position="252"/>
    </location>
</feature>
<dbReference type="InterPro" id="IPR049142">
    <property type="entry name" value="MS_channel_1st"/>
</dbReference>
<dbReference type="Pfam" id="PF00924">
    <property type="entry name" value="MS_channel_2nd"/>
    <property type="match status" value="1"/>
</dbReference>
<evidence type="ECO:0000256" key="2">
    <source>
        <dbReference type="ARBA" id="ARBA00008017"/>
    </source>
</evidence>
<keyword evidence="3" id="KW-1003">Cell membrane</keyword>
<sequence>MLNNEFLTQFIQNEYVRKGLIALLVLFLAFFLKRVVVGRFFSLLGKIAGKTKTKSDDFLTENIPPVINSFILVIAIYIIASLFKTDISHPLFKKIVDNVFLFLIVFVVIRLSFVLIDAFVILLSEWTAKTKSSLDDQIAVVARKSLKVVSVILGILFLIQNMGYSVSGLIASLGLGGLTVALAAKDAVSNFFGSIVILVDSPFKIGDWVKMGSVEGVVEEIGFRSTKIRTFEKSLITVPNFKIANESIENFSNRDRRRIKFTIGVEYSTPPEKVETVISGIKALIEAHSEIAHDFYLVNFTTFADSWLEIFVYCFTTTTNWKRYLEIKEEFNLSIMKLLQKEGVNFAFPSQSIYIEKTPEKN</sequence>
<evidence type="ECO:0000313" key="11">
    <source>
        <dbReference type="EMBL" id="BBB33363.1"/>
    </source>
</evidence>
<keyword evidence="6 7" id="KW-0472">Membrane</keyword>
<dbReference type="RefSeq" id="WP_201327670.1">
    <property type="nucleotide sequence ID" value="NZ_AP017470.1"/>
</dbReference>
<evidence type="ECO:0000259" key="10">
    <source>
        <dbReference type="Pfam" id="PF21088"/>
    </source>
</evidence>
<dbReference type="InterPro" id="IPR010920">
    <property type="entry name" value="LSM_dom_sf"/>
</dbReference>
<feature type="domain" description="Mechanosensitive ion channel transmembrane helices 2/3" evidence="10">
    <location>
        <begin position="146"/>
        <end position="185"/>
    </location>
</feature>
<keyword evidence="12" id="KW-1185">Reference proteome</keyword>
<accession>A0A7R6PGJ3</accession>
<dbReference type="GO" id="GO:0008381">
    <property type="term" value="F:mechanosensitive monoatomic ion channel activity"/>
    <property type="evidence" value="ECO:0007669"/>
    <property type="project" value="UniProtKB-ARBA"/>
</dbReference>
<dbReference type="Pfam" id="PF21082">
    <property type="entry name" value="MS_channel_3rd"/>
    <property type="match status" value="1"/>
</dbReference>
<evidence type="ECO:0000256" key="7">
    <source>
        <dbReference type="SAM" id="Phobius"/>
    </source>
</evidence>
<dbReference type="InterPro" id="IPR011014">
    <property type="entry name" value="MscS_channel_TM-2"/>
</dbReference>
<dbReference type="InterPro" id="IPR023408">
    <property type="entry name" value="MscS_beta-dom_sf"/>
</dbReference>
<name>A0A7R6PGJ3_9BACT</name>
<evidence type="ECO:0000256" key="4">
    <source>
        <dbReference type="ARBA" id="ARBA00022692"/>
    </source>
</evidence>
<dbReference type="Gene3D" id="2.30.30.60">
    <property type="match status" value="1"/>
</dbReference>
<dbReference type="InterPro" id="IPR049278">
    <property type="entry name" value="MS_channel_C"/>
</dbReference>
<dbReference type="InterPro" id="IPR045042">
    <property type="entry name" value="YnaI-like"/>
</dbReference>
<evidence type="ECO:0000313" key="12">
    <source>
        <dbReference type="Proteomes" id="UP000595564"/>
    </source>
</evidence>
<dbReference type="PANTHER" id="PTHR43634">
    <property type="entry name" value="OW CONDUCTANCE MECHANOSENSITIVE CHANNEL"/>
    <property type="match status" value="1"/>
</dbReference>
<dbReference type="Pfam" id="PF21088">
    <property type="entry name" value="MS_channel_1st"/>
    <property type="match status" value="1"/>
</dbReference>
<dbReference type="Gene3D" id="3.30.70.100">
    <property type="match status" value="1"/>
</dbReference>
<dbReference type="Gene3D" id="1.10.287.1260">
    <property type="match status" value="1"/>
</dbReference>
<evidence type="ECO:0000256" key="5">
    <source>
        <dbReference type="ARBA" id="ARBA00022989"/>
    </source>
</evidence>
<gene>
    <name evidence="11" type="primary">ynaI</name>
    <name evidence="11" type="ORF">TTHT_1910</name>
</gene>
<dbReference type="SUPFAM" id="SSF82861">
    <property type="entry name" value="Mechanosensitive channel protein MscS (YggB), transmembrane region"/>
    <property type="match status" value="1"/>
</dbReference>
<evidence type="ECO:0000256" key="1">
    <source>
        <dbReference type="ARBA" id="ARBA00004651"/>
    </source>
</evidence>
<proteinExistence type="inferred from homology"/>
<feature type="transmembrane region" description="Helical" evidence="7">
    <location>
        <begin position="62"/>
        <end position="80"/>
    </location>
</feature>
<comment type="similarity">
    <text evidence="2">Belongs to the MscS (TC 1.A.23) family.</text>
</comment>
<feature type="domain" description="Mechanosensitive ion channel MscS C-terminal" evidence="9">
    <location>
        <begin position="259"/>
        <end position="346"/>
    </location>
</feature>
<evidence type="ECO:0000256" key="3">
    <source>
        <dbReference type="ARBA" id="ARBA00022475"/>
    </source>
</evidence>
<feature type="transmembrane region" description="Helical" evidence="7">
    <location>
        <begin position="144"/>
        <end position="160"/>
    </location>
</feature>
<feature type="transmembrane region" description="Helical" evidence="7">
    <location>
        <begin position="20"/>
        <end position="41"/>
    </location>
</feature>
<dbReference type="GO" id="GO:0005886">
    <property type="term" value="C:plasma membrane"/>
    <property type="evidence" value="ECO:0007669"/>
    <property type="project" value="UniProtKB-SubCell"/>
</dbReference>
<dbReference type="InterPro" id="IPR006685">
    <property type="entry name" value="MscS_channel_2nd"/>
</dbReference>
<dbReference type="PANTHER" id="PTHR43634:SF2">
    <property type="entry name" value="LOW CONDUCTANCE MECHANOSENSITIVE CHANNEL YNAI"/>
    <property type="match status" value="1"/>
</dbReference>
<evidence type="ECO:0000259" key="9">
    <source>
        <dbReference type="Pfam" id="PF21082"/>
    </source>
</evidence>
<evidence type="ECO:0000256" key="6">
    <source>
        <dbReference type="ARBA" id="ARBA00023136"/>
    </source>
</evidence>